<keyword evidence="2" id="KW-0067">ATP-binding</keyword>
<dbReference type="SUPFAM" id="SSF52540">
    <property type="entry name" value="P-loop containing nucleoside triphosphate hydrolases"/>
    <property type="match status" value="1"/>
</dbReference>
<accession>A0AB39C4R5</accession>
<feature type="domain" description="Helicase C-terminal" evidence="1">
    <location>
        <begin position="317"/>
        <end position="469"/>
    </location>
</feature>
<dbReference type="Pfam" id="PF00271">
    <property type="entry name" value="Helicase_C"/>
    <property type="match status" value="1"/>
</dbReference>
<sequence length="682" mass="76499">MEKIKSIKQMIEETDIDSLRGQLLKGLRGMPYEPYPFQYAAHFATSQAINNYSKIGPFIVKAAVSAGKTTLISLVARRLTQLNKPALVISRQGGIIKQNAVEIRNFGVENSVFSAGLRMKSTTFPIICGSEKTVVNALEKQLANFVPRFLLIDECQHVNVDDIVASELTCQLADENPENELLQSKAERTLQQMVAAGRTGYTLLIRELQRRCREMHGRDLVVIGYTGTDYRGVQPIINEDTSTPGFWRRAVCDISTEYLVEVGAVVPTHYGAIEGDLTYQLDSFVSRGEEGDDEFSDADLIEMERQILSQGTLTQNIMLDVVKRTASRNAVLVTCAGKKHCKEAAAALPPGVTYGIITDDISQKERDRILEDAFNNRCKFIFQVGCLTTGYNVPPWDTIVILRKIGSLTLLVQLIGRGMRILKKYHVEELGMVKEDNLVLDYGGALDDLAELYFSPFLEQYRYETDTISGKTQECPYGHLNGKHARRCRHVYDHDGVEADGTEYRKDERCSYWFVSKTCEDFKNDRGVVVNKGCGAENDITARYCSHCGNTLIDPNKSLERKSYTRDDFVDVRSFNVEPTKCGNGVVFRYVLGNPGEPDFTAYEIFWPDSDSMPAKHQWKAALDKHVASPNTRGKMRRGVKTKILPSAHLIAAPKRVTHRRIGGNKSRDVIARKIFEGGDDL</sequence>
<dbReference type="PANTHER" id="PTHR47396">
    <property type="entry name" value="TYPE I RESTRICTION ENZYME ECOKI R PROTEIN"/>
    <property type="match status" value="1"/>
</dbReference>
<dbReference type="PROSITE" id="PS51194">
    <property type="entry name" value="HELICASE_CTER"/>
    <property type="match status" value="1"/>
</dbReference>
<dbReference type="EMBL" id="PP926510">
    <property type="protein sequence ID" value="XDJ01074.1"/>
    <property type="molecule type" value="Genomic_DNA"/>
</dbReference>
<protein>
    <submittedName>
        <fullName evidence="2">DNA helicase</fullName>
    </submittedName>
</protein>
<dbReference type="InterPro" id="IPR050742">
    <property type="entry name" value="Helicase_Restrict-Modif_Enz"/>
</dbReference>
<dbReference type="Gene3D" id="3.40.50.300">
    <property type="entry name" value="P-loop containing nucleotide triphosphate hydrolases"/>
    <property type="match status" value="2"/>
</dbReference>
<keyword evidence="2" id="KW-0347">Helicase</keyword>
<name>A0AB39C4R5_9CAUD</name>
<keyword evidence="2" id="KW-0378">Hydrolase</keyword>
<dbReference type="InterPro" id="IPR001650">
    <property type="entry name" value="Helicase_C-like"/>
</dbReference>
<dbReference type="InterPro" id="IPR027417">
    <property type="entry name" value="P-loop_NTPase"/>
</dbReference>
<reference evidence="2" key="1">
    <citation type="submission" date="2024-06" db="EMBL/GenBank/DDBJ databases">
        <title>This phage originates from the Bacteriophage catalogue of the Bacteriophage Competence Centre, Department of Microbiology und Biotechnology, Max Rubner-Institut, Kiel, Germany.</title>
        <authorList>
            <person name="Sprotte S."/>
            <person name="Brinks E."/>
            <person name="Hille F."/>
        </authorList>
    </citation>
    <scope>NUCLEOTIDE SEQUENCE</scope>
</reference>
<dbReference type="PANTHER" id="PTHR47396:SF1">
    <property type="entry name" value="ATP-DEPENDENT HELICASE IRC3-RELATED"/>
    <property type="match status" value="1"/>
</dbReference>
<dbReference type="GO" id="GO:0004386">
    <property type="term" value="F:helicase activity"/>
    <property type="evidence" value="ECO:0007669"/>
    <property type="project" value="UniProtKB-KW"/>
</dbReference>
<evidence type="ECO:0000313" key="2">
    <source>
        <dbReference type="EMBL" id="XDJ01074.1"/>
    </source>
</evidence>
<keyword evidence="2" id="KW-0547">Nucleotide-binding</keyword>
<evidence type="ECO:0000259" key="1">
    <source>
        <dbReference type="PROSITE" id="PS51194"/>
    </source>
</evidence>
<organism evidence="2">
    <name type="scientific">Klebsiella phage PMBT64</name>
    <dbReference type="NCBI Taxonomy" id="3229740"/>
    <lineage>
        <taxon>Viruses</taxon>
        <taxon>Duplodnaviria</taxon>
        <taxon>Heunggongvirae</taxon>
        <taxon>Uroviricota</taxon>
        <taxon>Caudoviricetes</taxon>
    </lineage>
</organism>
<proteinExistence type="predicted"/>